<keyword evidence="5" id="KW-0547">Nucleotide-binding</keyword>
<dbReference type="PROSITE" id="PS50125">
    <property type="entry name" value="GUANYLATE_CYCLASE_2"/>
    <property type="match status" value="1"/>
</dbReference>
<keyword evidence="6" id="KW-0256">Endoplasmic reticulum</keyword>
<dbReference type="Ensembl" id="ENSACLT00000085575.1">
    <property type="protein sequence ID" value="ENSACLP00000041945.1"/>
    <property type="gene ID" value="ENSACLG00000014890.2"/>
</dbReference>
<evidence type="ECO:0000313" key="20">
    <source>
        <dbReference type="Proteomes" id="UP000265100"/>
    </source>
</evidence>
<evidence type="ECO:0000259" key="17">
    <source>
        <dbReference type="PROSITE" id="PS50011"/>
    </source>
</evidence>
<keyword evidence="12 15" id="KW-0456">Lyase</keyword>
<dbReference type="InterPro" id="IPR011009">
    <property type="entry name" value="Kinase-like_dom_sf"/>
</dbReference>
<reference evidence="19 20" key="1">
    <citation type="submission" date="2018-05" db="EMBL/GenBank/DDBJ databases">
        <authorList>
            <person name="Datahose"/>
        </authorList>
    </citation>
    <scope>NUCLEOTIDE SEQUENCE</scope>
</reference>
<dbReference type="Gene3D" id="3.40.50.2300">
    <property type="match status" value="1"/>
</dbReference>
<gene>
    <name evidence="19" type="primary">GUCY2C</name>
</gene>
<dbReference type="GO" id="GO:0005886">
    <property type="term" value="C:plasma membrane"/>
    <property type="evidence" value="ECO:0007669"/>
    <property type="project" value="UniProtKB-SubCell"/>
</dbReference>
<evidence type="ECO:0000256" key="10">
    <source>
        <dbReference type="ARBA" id="ARBA00023170"/>
    </source>
</evidence>
<accession>A0AAX7SE25</accession>
<dbReference type="GO" id="GO:0005789">
    <property type="term" value="C:endoplasmic reticulum membrane"/>
    <property type="evidence" value="ECO:0007669"/>
    <property type="project" value="UniProtKB-SubCell"/>
</dbReference>
<reference evidence="20" key="2">
    <citation type="submission" date="2023-03" db="EMBL/GenBank/DDBJ databases">
        <authorList>
            <consortium name="Wellcome Sanger Institute Data Sharing"/>
        </authorList>
    </citation>
    <scope>NUCLEOTIDE SEQUENCE [LARGE SCALE GENOMIC DNA]</scope>
</reference>
<proteinExistence type="inferred from homology"/>
<dbReference type="GO" id="GO:0005524">
    <property type="term" value="F:ATP binding"/>
    <property type="evidence" value="ECO:0007669"/>
    <property type="project" value="InterPro"/>
</dbReference>
<comment type="catalytic activity">
    <reaction evidence="14">
        <text>GTP = 3',5'-cyclic GMP + diphosphate</text>
        <dbReference type="Rhea" id="RHEA:13665"/>
        <dbReference type="ChEBI" id="CHEBI:33019"/>
        <dbReference type="ChEBI" id="CHEBI:37565"/>
        <dbReference type="ChEBI" id="CHEBI:57746"/>
        <dbReference type="EC" id="4.6.1.2"/>
    </reaction>
    <physiologicalReaction direction="left-to-right" evidence="14">
        <dbReference type="Rhea" id="RHEA:13666"/>
    </physiologicalReaction>
</comment>
<dbReference type="GO" id="GO:0004383">
    <property type="term" value="F:guanylate cyclase activity"/>
    <property type="evidence" value="ECO:0007669"/>
    <property type="project" value="UniProtKB-EC"/>
</dbReference>
<evidence type="ECO:0000256" key="2">
    <source>
        <dbReference type="ARBA" id="ARBA00004251"/>
    </source>
</evidence>
<dbReference type="GO" id="GO:0035556">
    <property type="term" value="P:intracellular signal transduction"/>
    <property type="evidence" value="ECO:0007669"/>
    <property type="project" value="InterPro"/>
</dbReference>
<evidence type="ECO:0000256" key="6">
    <source>
        <dbReference type="ARBA" id="ARBA00022824"/>
    </source>
</evidence>
<dbReference type="AlphaFoldDB" id="A0AAX7SE25"/>
<keyword evidence="10" id="KW-0675">Receptor</keyword>
<name>A0AAX7SE25_ASTCA</name>
<evidence type="ECO:0000256" key="1">
    <source>
        <dbReference type="ARBA" id="ARBA00004115"/>
    </source>
</evidence>
<dbReference type="Gene3D" id="1.10.510.10">
    <property type="entry name" value="Transferase(Phosphotransferase) domain 1"/>
    <property type="match status" value="1"/>
</dbReference>
<dbReference type="PROSITE" id="PS50011">
    <property type="entry name" value="PROTEIN_KINASE_DOM"/>
    <property type="match status" value="1"/>
</dbReference>
<evidence type="ECO:0000256" key="3">
    <source>
        <dbReference type="ARBA" id="ARBA00022475"/>
    </source>
</evidence>
<comment type="subcellular location">
    <subcellularLocation>
        <location evidence="2">Cell membrane</location>
        <topology evidence="2">Single-pass type I membrane protein</topology>
    </subcellularLocation>
    <subcellularLocation>
        <location evidence="1">Endoplasmic reticulum membrane</location>
        <topology evidence="1">Single-pass type I membrane protein</topology>
    </subcellularLocation>
</comment>
<dbReference type="GO" id="GO:0007168">
    <property type="term" value="P:receptor guanylyl cyclase signaling pathway"/>
    <property type="evidence" value="ECO:0007669"/>
    <property type="project" value="TreeGrafter"/>
</dbReference>
<evidence type="ECO:0000256" key="11">
    <source>
        <dbReference type="ARBA" id="ARBA00023180"/>
    </source>
</evidence>
<dbReference type="GO" id="GO:0005525">
    <property type="term" value="F:GTP binding"/>
    <property type="evidence" value="ECO:0007669"/>
    <property type="project" value="UniProtKB-KW"/>
</dbReference>
<keyword evidence="8" id="KW-0342">GTP-binding</keyword>
<dbReference type="FunFam" id="1.10.510.10:FF:000364">
    <property type="entry name" value="Guanylate cyclase"/>
    <property type="match status" value="1"/>
</dbReference>
<keyword evidence="7" id="KW-1133">Transmembrane helix</keyword>
<evidence type="ECO:0000256" key="8">
    <source>
        <dbReference type="ARBA" id="ARBA00023134"/>
    </source>
</evidence>
<dbReference type="InterPro" id="IPR018297">
    <property type="entry name" value="A/G_cyclase_CS"/>
</dbReference>
<evidence type="ECO:0000256" key="7">
    <source>
        <dbReference type="ARBA" id="ARBA00022989"/>
    </source>
</evidence>
<dbReference type="SUPFAM" id="SSF53822">
    <property type="entry name" value="Periplasmic binding protein-like I"/>
    <property type="match status" value="2"/>
</dbReference>
<feature type="domain" description="Protein kinase" evidence="17">
    <location>
        <begin position="244"/>
        <end position="521"/>
    </location>
</feature>
<dbReference type="PROSITE" id="PS00452">
    <property type="entry name" value="GUANYLATE_CYCLASE_1"/>
    <property type="match status" value="1"/>
</dbReference>
<dbReference type="PANTHER" id="PTHR11920">
    <property type="entry name" value="GUANYLYL CYCLASE"/>
    <property type="match status" value="1"/>
</dbReference>
<dbReference type="InterPro" id="IPR000719">
    <property type="entry name" value="Prot_kinase_dom"/>
</dbReference>
<reference evidence="19" key="4">
    <citation type="submission" date="2025-09" db="UniProtKB">
        <authorList>
            <consortium name="Ensembl"/>
        </authorList>
    </citation>
    <scope>IDENTIFICATION</scope>
</reference>
<dbReference type="EC" id="4.6.1.2" evidence="16"/>
<evidence type="ECO:0000256" key="9">
    <source>
        <dbReference type="ARBA" id="ARBA00023136"/>
    </source>
</evidence>
<evidence type="ECO:0000313" key="19">
    <source>
        <dbReference type="Ensembl" id="ENSACLP00000041945.1"/>
    </source>
</evidence>
<dbReference type="GO" id="GO:0001653">
    <property type="term" value="F:peptide receptor activity"/>
    <property type="evidence" value="ECO:0007669"/>
    <property type="project" value="TreeGrafter"/>
</dbReference>
<dbReference type="InterPro" id="IPR001245">
    <property type="entry name" value="Ser-Thr/Tyr_kinase_cat_dom"/>
</dbReference>
<evidence type="ECO:0000256" key="5">
    <source>
        <dbReference type="ARBA" id="ARBA00022741"/>
    </source>
</evidence>
<dbReference type="GO" id="GO:0004016">
    <property type="term" value="F:adenylate cyclase activity"/>
    <property type="evidence" value="ECO:0007669"/>
    <property type="project" value="TreeGrafter"/>
</dbReference>
<evidence type="ECO:0000256" key="16">
    <source>
        <dbReference type="RuleBase" id="RU003431"/>
    </source>
</evidence>
<feature type="domain" description="Guanylate cyclase" evidence="18">
    <location>
        <begin position="595"/>
        <end position="725"/>
    </location>
</feature>
<keyword evidence="4" id="KW-0812">Transmembrane</keyword>
<keyword evidence="9" id="KW-0472">Membrane</keyword>
<evidence type="ECO:0000256" key="15">
    <source>
        <dbReference type="RuleBase" id="RU000405"/>
    </source>
</evidence>
<dbReference type="PANTHER" id="PTHR11920:SF347">
    <property type="entry name" value="GUANYLYL CYCLASE C"/>
    <property type="match status" value="1"/>
</dbReference>
<keyword evidence="11" id="KW-0325">Glycoprotein</keyword>
<dbReference type="InterPro" id="IPR050401">
    <property type="entry name" value="Cyclic_nucleotide_synthase"/>
</dbReference>
<evidence type="ECO:0000256" key="13">
    <source>
        <dbReference type="ARBA" id="ARBA00023293"/>
    </source>
</evidence>
<comment type="similarity">
    <text evidence="15">Belongs to the adenylyl cyclase class-4/guanylyl cyclase family.</text>
</comment>
<dbReference type="CDD" id="cd07302">
    <property type="entry name" value="CHD"/>
    <property type="match status" value="1"/>
</dbReference>
<evidence type="ECO:0000259" key="18">
    <source>
        <dbReference type="PROSITE" id="PS50125"/>
    </source>
</evidence>
<keyword evidence="3" id="KW-1003">Cell membrane</keyword>
<dbReference type="GO" id="GO:0004672">
    <property type="term" value="F:protein kinase activity"/>
    <property type="evidence" value="ECO:0007669"/>
    <property type="project" value="InterPro"/>
</dbReference>
<evidence type="ECO:0000256" key="14">
    <source>
        <dbReference type="ARBA" id="ARBA00036920"/>
    </source>
</evidence>
<dbReference type="SUPFAM" id="SSF55073">
    <property type="entry name" value="Nucleotide cyclase"/>
    <property type="match status" value="1"/>
</dbReference>
<organism evidence="19 20">
    <name type="scientific">Astatotilapia calliptera</name>
    <name type="common">Eastern happy</name>
    <name type="synonym">Chromis callipterus</name>
    <dbReference type="NCBI Taxonomy" id="8154"/>
    <lineage>
        <taxon>Eukaryota</taxon>
        <taxon>Metazoa</taxon>
        <taxon>Chordata</taxon>
        <taxon>Craniata</taxon>
        <taxon>Vertebrata</taxon>
        <taxon>Euteleostomi</taxon>
        <taxon>Actinopterygii</taxon>
        <taxon>Neopterygii</taxon>
        <taxon>Teleostei</taxon>
        <taxon>Neoteleostei</taxon>
        <taxon>Acanthomorphata</taxon>
        <taxon>Ovalentaria</taxon>
        <taxon>Cichlomorphae</taxon>
        <taxon>Cichliformes</taxon>
        <taxon>Cichlidae</taxon>
        <taxon>African cichlids</taxon>
        <taxon>Pseudocrenilabrinae</taxon>
        <taxon>Haplochromini</taxon>
        <taxon>Astatotilapia</taxon>
    </lineage>
</organism>
<dbReference type="InterPro" id="IPR001054">
    <property type="entry name" value="A/G_cyclase"/>
</dbReference>
<reference evidence="19" key="3">
    <citation type="submission" date="2025-08" db="UniProtKB">
        <authorList>
            <consortium name="Ensembl"/>
        </authorList>
    </citation>
    <scope>IDENTIFICATION</scope>
</reference>
<dbReference type="Gene3D" id="3.30.70.1230">
    <property type="entry name" value="Nucleotide cyclase"/>
    <property type="match status" value="1"/>
</dbReference>
<dbReference type="SMART" id="SM00044">
    <property type="entry name" value="CYCc"/>
    <property type="match status" value="1"/>
</dbReference>
<keyword evidence="20" id="KW-1185">Reference proteome</keyword>
<dbReference type="FunFam" id="3.30.70.1230:FF:000015">
    <property type="entry name" value="Guanylate cyclase"/>
    <property type="match status" value="1"/>
</dbReference>
<dbReference type="Pfam" id="PF07714">
    <property type="entry name" value="PK_Tyr_Ser-Thr"/>
    <property type="match status" value="1"/>
</dbReference>
<dbReference type="GeneTree" id="ENSGT00940000155955"/>
<evidence type="ECO:0000256" key="4">
    <source>
        <dbReference type="ARBA" id="ARBA00022692"/>
    </source>
</evidence>
<dbReference type="InterPro" id="IPR028082">
    <property type="entry name" value="Peripla_BP_I"/>
</dbReference>
<dbReference type="Pfam" id="PF00211">
    <property type="entry name" value="Guanylate_cyc"/>
    <property type="match status" value="1"/>
</dbReference>
<sequence length="853" mass="98120">LRHTQPWLCCLDFTLTANFNGFNTNLYKRQGCGSSTCEGLTILKKLNANGEVGCVMLGPSCTYATYQLVDENIGLRLTIPIISAGSFGLSCDYKPKLTRILPPARKICDFFLHFMNETLPFKEPWSRFYVYKKTNNASEDSGMGGHYVLDEYGDRDVNFSIIYTSANTAKYKTLLLFDTSLNKTINYTQNPTLPWAGNKLPPDEPKMPDGKTHMNFLQNNLQNDLMLYSRQNRKERCLQKKWSHIEPHLIGPLDEKEVSLKIDEDKRKDSIYFRQRGRYDKKPVIMKELKTTEGDFTEDQRIELNTLLRIDYYNLTKFYGTVKFEYGVYGVFELCQRGSLRYILSDRISYPDETFMDMEFKISVMYDIAKGMSYLHSSNIAVHGRLKSSNCVVDNRMVVKITDFGCNTMLNTGKDLWTAPEHLRKFGVSPKGDVYSYAIIAHEIVMRQAPFYTEYCTDVREKIYRLQHPIGHNVFRPDLNFEGVSDREIELYTLIKNCWEEDPELRPDFKRIELTLGNIFSNLHNQATETYMDNLIRRLQMYSRTLEKLVEERTALYKAERDRADRLNFMLLPGPVVRSLKETGSVEPELFEEVTIYFSDIVGFTTLCYYSTPMEVVDMLNEIYKNFDSILDHHDVYKVETIGDAYMVASGLPKRNGNRHALDIAHMALDILSFVGTFELEHLPGIPLWIRIGVHSGPCAAGVVGKKMPRYCLFGDTVNTASRMESTGLPLRIHVSQSTINILQRTDCKFEYEKRGETYLKGKGKMMTYWLTGVTGGSYNLPTPPSAENFQSLQKDLAEMIVLSLEKRGGDSFKKRKTLSTKIRRRETNSSAQSDSLPEYFHLAVTENPSTYL</sequence>
<dbReference type="Proteomes" id="UP000265100">
    <property type="component" value="Chromosome 4"/>
</dbReference>
<protein>
    <recommendedName>
        <fullName evidence="16">Guanylate cyclase</fullName>
        <ecNumber evidence="16">4.6.1.2</ecNumber>
    </recommendedName>
</protein>
<evidence type="ECO:0000256" key="12">
    <source>
        <dbReference type="ARBA" id="ARBA00023239"/>
    </source>
</evidence>
<dbReference type="InterPro" id="IPR029787">
    <property type="entry name" value="Nucleotide_cyclase"/>
</dbReference>
<keyword evidence="13 16" id="KW-0141">cGMP biosynthesis</keyword>
<dbReference type="SUPFAM" id="SSF56112">
    <property type="entry name" value="Protein kinase-like (PK-like)"/>
    <property type="match status" value="1"/>
</dbReference>